<dbReference type="VEuPathDB" id="FungiDB:GW608_L14685"/>
<keyword evidence="4" id="KW-0227">DNA damage</keyword>
<dbReference type="Gene3D" id="3.90.530.10">
    <property type="entry name" value="XPA C-terminal domain"/>
    <property type="match status" value="1"/>
</dbReference>
<dbReference type="GO" id="GO:0003684">
    <property type="term" value="F:damaged DNA binding"/>
    <property type="evidence" value="ECO:0007669"/>
    <property type="project" value="EnsemblFungi"/>
</dbReference>
<keyword evidence="9" id="KW-0539">Nucleus</keyword>
<keyword evidence="8" id="KW-0234">DNA repair</keyword>
<dbReference type="VEuPathDB" id="FungiDB:GVI51_L10637"/>
<comment type="caution">
    <text evidence="13">The sequence shown here is derived from an EMBL/GenBank/DDBJ whole genome shotgun (WGS) entry which is preliminary data.</text>
</comment>
<feature type="compositionally biased region" description="Basic and acidic residues" evidence="11">
    <location>
        <begin position="76"/>
        <end position="86"/>
    </location>
</feature>
<evidence type="ECO:0000256" key="10">
    <source>
        <dbReference type="ARBA" id="ARBA00072989"/>
    </source>
</evidence>
<keyword evidence="6" id="KW-0862">Zinc</keyword>
<keyword evidence="5" id="KW-0863">Zinc-finger</keyword>
<evidence type="ECO:0000313" key="14">
    <source>
        <dbReference type="Proteomes" id="UP000054886"/>
    </source>
</evidence>
<dbReference type="InterPro" id="IPR037129">
    <property type="entry name" value="XPA_sf"/>
</dbReference>
<comment type="similarity">
    <text evidence="2">Belongs to the XPA family.</text>
</comment>
<evidence type="ECO:0000313" key="13">
    <source>
        <dbReference type="EMBL" id="KTA97946.1"/>
    </source>
</evidence>
<evidence type="ECO:0000259" key="12">
    <source>
        <dbReference type="Pfam" id="PF05181"/>
    </source>
</evidence>
<dbReference type="PANTHER" id="PTHR10142">
    <property type="entry name" value="DNA REPAIR PROTEIN COMPLEMENTING XP-A CELLS"/>
    <property type="match status" value="1"/>
</dbReference>
<dbReference type="InterPro" id="IPR022656">
    <property type="entry name" value="XPA_C"/>
</dbReference>
<dbReference type="NCBIfam" id="TIGR00598">
    <property type="entry name" value="rad14"/>
    <property type="match status" value="1"/>
</dbReference>
<name>A0A0W0DAG7_CANGB</name>
<accession>A0A0W0DAG7</accession>
<dbReference type="AlphaFoldDB" id="A0A0W0DAG7"/>
<keyword evidence="7" id="KW-0238">DNA-binding</keyword>
<comment type="subcellular location">
    <subcellularLocation>
        <location evidence="1">Nucleus</location>
    </subcellularLocation>
</comment>
<dbReference type="GO" id="GO:0000110">
    <property type="term" value="C:nucleotide-excision repair factor 1 complex"/>
    <property type="evidence" value="ECO:0007669"/>
    <property type="project" value="EnsemblFungi"/>
</dbReference>
<dbReference type="VEuPathDB" id="FungiDB:GWK60_L14663"/>
<dbReference type="CDD" id="cd21077">
    <property type="entry name" value="DBD_Rad14"/>
    <property type="match status" value="1"/>
</dbReference>
<dbReference type="PANTHER" id="PTHR10142:SF0">
    <property type="entry name" value="DNA REPAIR PROTEIN COMPLEMENTING XP-A CELLS"/>
    <property type="match status" value="1"/>
</dbReference>
<dbReference type="Pfam" id="PF05181">
    <property type="entry name" value="XPA_C"/>
    <property type="match status" value="1"/>
</dbReference>
<organism evidence="13 14">
    <name type="scientific">Candida glabrata</name>
    <name type="common">Yeast</name>
    <name type="synonym">Torulopsis glabrata</name>
    <dbReference type="NCBI Taxonomy" id="5478"/>
    <lineage>
        <taxon>Eukaryota</taxon>
        <taxon>Fungi</taxon>
        <taxon>Dikarya</taxon>
        <taxon>Ascomycota</taxon>
        <taxon>Saccharomycotina</taxon>
        <taxon>Saccharomycetes</taxon>
        <taxon>Saccharomycetales</taxon>
        <taxon>Saccharomycetaceae</taxon>
        <taxon>Nakaseomyces</taxon>
    </lineage>
</organism>
<dbReference type="InterPro" id="IPR009061">
    <property type="entry name" value="DNA-bd_dom_put_sf"/>
</dbReference>
<evidence type="ECO:0000256" key="7">
    <source>
        <dbReference type="ARBA" id="ARBA00023125"/>
    </source>
</evidence>
<dbReference type="InterPro" id="IPR000465">
    <property type="entry name" value="XPA/RAD14"/>
</dbReference>
<dbReference type="EMBL" id="LLZZ01000155">
    <property type="protein sequence ID" value="KTA97946.1"/>
    <property type="molecule type" value="Genomic_DNA"/>
</dbReference>
<feature type="region of interest" description="Disordered" evidence="11">
    <location>
        <begin position="27"/>
        <end position="88"/>
    </location>
</feature>
<protein>
    <recommendedName>
        <fullName evidence="10">DNA repair protein RAD14</fullName>
    </recommendedName>
</protein>
<gene>
    <name evidence="13" type="ORF">AO440_005289</name>
</gene>
<evidence type="ECO:0000256" key="2">
    <source>
        <dbReference type="ARBA" id="ARBA00005548"/>
    </source>
</evidence>
<dbReference type="InterPro" id="IPR022658">
    <property type="entry name" value="XPA_CS"/>
</dbReference>
<evidence type="ECO:0000256" key="3">
    <source>
        <dbReference type="ARBA" id="ARBA00022723"/>
    </source>
</evidence>
<dbReference type="GO" id="GO:0006284">
    <property type="term" value="P:base-excision repair"/>
    <property type="evidence" value="ECO:0007669"/>
    <property type="project" value="TreeGrafter"/>
</dbReference>
<dbReference type="Proteomes" id="UP000054886">
    <property type="component" value="Unassembled WGS sequence"/>
</dbReference>
<dbReference type="GO" id="GO:0000715">
    <property type="term" value="P:nucleotide-excision repair, DNA damage recognition"/>
    <property type="evidence" value="ECO:0007669"/>
    <property type="project" value="EnsemblFungi"/>
</dbReference>
<dbReference type="PROSITE" id="PS00753">
    <property type="entry name" value="XPA_2"/>
    <property type="match status" value="1"/>
</dbReference>
<dbReference type="GO" id="GO:1901255">
    <property type="term" value="P:nucleotide-excision repair involved in interstrand cross-link repair"/>
    <property type="evidence" value="ECO:0007669"/>
    <property type="project" value="EnsemblFungi"/>
</dbReference>
<evidence type="ECO:0000256" key="6">
    <source>
        <dbReference type="ARBA" id="ARBA00022833"/>
    </source>
</evidence>
<dbReference type="VEuPathDB" id="FungiDB:CAGL0L10692g"/>
<feature type="domain" description="XPA C-terminal" evidence="12">
    <location>
        <begin position="198"/>
        <end position="248"/>
    </location>
</feature>
<keyword evidence="3" id="KW-0479">Metal-binding</keyword>
<evidence type="ECO:0000256" key="9">
    <source>
        <dbReference type="ARBA" id="ARBA00023242"/>
    </source>
</evidence>
<dbReference type="SUPFAM" id="SSF46955">
    <property type="entry name" value="Putative DNA-binding domain"/>
    <property type="match status" value="1"/>
</dbReference>
<evidence type="ECO:0000256" key="5">
    <source>
        <dbReference type="ARBA" id="ARBA00022771"/>
    </source>
</evidence>
<dbReference type="VEuPathDB" id="FungiDB:B1J91_L10692g"/>
<evidence type="ECO:0000256" key="1">
    <source>
        <dbReference type="ARBA" id="ARBA00004123"/>
    </source>
</evidence>
<evidence type="ECO:0000256" key="8">
    <source>
        <dbReference type="ARBA" id="ARBA00023204"/>
    </source>
</evidence>
<dbReference type="GO" id="GO:0070914">
    <property type="term" value="P:UV-damage excision repair"/>
    <property type="evidence" value="ECO:0007669"/>
    <property type="project" value="EnsemblFungi"/>
</dbReference>
<evidence type="ECO:0000256" key="4">
    <source>
        <dbReference type="ARBA" id="ARBA00022763"/>
    </source>
</evidence>
<evidence type="ECO:0000256" key="11">
    <source>
        <dbReference type="SAM" id="MobiDB-lite"/>
    </source>
</evidence>
<reference evidence="13 14" key="1">
    <citation type="submission" date="2015-10" db="EMBL/GenBank/DDBJ databases">
        <title>Draft genomes sequences of Candida glabrata isolates 1A, 1B, 2A, 2B, 3A and 3B.</title>
        <authorList>
            <person name="Haavelsrud O.E."/>
            <person name="Gaustad P."/>
        </authorList>
    </citation>
    <scope>NUCLEOTIDE SEQUENCE [LARGE SCALE GENOMIC DNA]</scope>
    <source>
        <strain evidence="13">910700640</strain>
    </source>
</reference>
<sequence length="346" mass="39679">MVTAEQKARIEANRKLALQRLKARGIISSNGISSGTEGGGKPATGGAAPAPSKQDDMAKLQAAAPPDSVRDSTALLEDRSHKRPLDSIRPSIRKQDYIEYDFATMKNLNGGYINPEDRVGGSDDFDDEFGSKKQKTLDDWKREQQERRMLYENAPPPEHISQAPKCIECNVNIEMDPVLHDVFKLQVCKQCSKDHPEKYSLLTKTECKEDYFLTDPELNDPDLFYKLEKPNPHSGTFARMQLYVRCQIEEFAFKKWGGEEGLDQEWQRREEGKSSRREKKYQKKIAEMRLKTRAQEYTTKLREKKYGMKHVHDFSVVVTTGKDEDGHSYTRKKCIDCGLEMEESDL</sequence>
<dbReference type="GO" id="GO:0008270">
    <property type="term" value="F:zinc ion binding"/>
    <property type="evidence" value="ECO:0007669"/>
    <property type="project" value="UniProtKB-KW"/>
</dbReference>
<dbReference type="InterPro" id="IPR022652">
    <property type="entry name" value="Znf_XPA_CS"/>
</dbReference>
<dbReference type="FunFam" id="3.90.530.10:FF:000003">
    <property type="entry name" value="Dna repair rad14 protein"/>
    <property type="match status" value="1"/>
</dbReference>
<dbReference type="PROSITE" id="PS00752">
    <property type="entry name" value="XPA_1"/>
    <property type="match status" value="1"/>
</dbReference>
<proteinExistence type="inferred from homology"/>